<feature type="domain" description="Serine-threonine/tyrosine-protein kinase catalytic" evidence="3">
    <location>
        <begin position="372"/>
        <end position="458"/>
    </location>
</feature>
<feature type="region of interest" description="Disordered" evidence="2">
    <location>
        <begin position="234"/>
        <end position="261"/>
    </location>
</feature>
<evidence type="ECO:0000256" key="2">
    <source>
        <dbReference type="SAM" id="MobiDB-lite"/>
    </source>
</evidence>
<dbReference type="PROSITE" id="PS00107">
    <property type="entry name" value="PROTEIN_KINASE_ATP"/>
    <property type="match status" value="1"/>
</dbReference>
<feature type="compositionally biased region" description="Basic and acidic residues" evidence="2">
    <location>
        <begin position="53"/>
        <end position="67"/>
    </location>
</feature>
<dbReference type="InterPro" id="IPR051681">
    <property type="entry name" value="Ser/Thr_Kinases-Pseudokinases"/>
</dbReference>
<sequence length="491" mass="53924">MKVKDVSQYMIDAAKENPQLAQKLHDVLLESGVVAPPTLFTEMYTGELGPSAADDKKQNKDDTERKNKGGGRQVGRGTGHLVQPLPYQLVQSKEIPVKEKLEPLKPVEGLDMSLPQELEGIRMPSPQQSETSAASSQESYPANFIKHMPVAATAAVFASSMVVAATKSSNDSKLEVPLAAVATATAAAMVATSAVVGRQYEHSDCGSQSPSNAPCFNQIGLLQNDSSEEVVIDPRGNQENDADSEAEKNSGKSGSNDSTKSDVAFDDVAELEIPWDEITLGERIGLGSYGEVYRGDWHGTEVAIKKFLDQDISGDALEEFRSELFDLFPLATPHYTSFLWKEEENKGSLYRLIHRPNNQLDERRRLRMALDVAEWMAPEVLRNEPSNENFGVILWELSTMQQPWNGMNPMQVVGAVGFQQRRLDIPDGMDPVIADIITKCWQTDPKLRPSFAEIMAALKPLQKPITSNQVPRPRPTASSSQRAGVSESTED</sequence>
<dbReference type="PANTHER" id="PTHR44329:SF146">
    <property type="entry name" value="SERINE_THREONINE-PROTEIN KINASE SIS8-RELATED"/>
    <property type="match status" value="1"/>
</dbReference>
<evidence type="ECO:0000259" key="3">
    <source>
        <dbReference type="Pfam" id="PF07714"/>
    </source>
</evidence>
<dbReference type="Gene3D" id="3.30.200.20">
    <property type="entry name" value="Phosphorylase Kinase, domain 1"/>
    <property type="match status" value="1"/>
</dbReference>
<feature type="compositionally biased region" description="Polar residues" evidence="2">
    <location>
        <begin position="464"/>
        <end position="491"/>
    </location>
</feature>
<organism evidence="4 5">
    <name type="scientific">Stephania yunnanensis</name>
    <dbReference type="NCBI Taxonomy" id="152371"/>
    <lineage>
        <taxon>Eukaryota</taxon>
        <taxon>Viridiplantae</taxon>
        <taxon>Streptophyta</taxon>
        <taxon>Embryophyta</taxon>
        <taxon>Tracheophyta</taxon>
        <taxon>Spermatophyta</taxon>
        <taxon>Magnoliopsida</taxon>
        <taxon>Ranunculales</taxon>
        <taxon>Menispermaceae</taxon>
        <taxon>Menispermoideae</taxon>
        <taxon>Cissampelideae</taxon>
        <taxon>Stephania</taxon>
    </lineage>
</organism>
<evidence type="ECO:0000313" key="5">
    <source>
        <dbReference type="Proteomes" id="UP001420932"/>
    </source>
</evidence>
<dbReference type="SUPFAM" id="SSF56112">
    <property type="entry name" value="Protein kinase-like (PK-like)"/>
    <property type="match status" value="1"/>
</dbReference>
<dbReference type="Pfam" id="PF07714">
    <property type="entry name" value="PK_Tyr_Ser-Thr"/>
    <property type="match status" value="1"/>
</dbReference>
<dbReference type="InterPro" id="IPR011009">
    <property type="entry name" value="Kinase-like_dom_sf"/>
</dbReference>
<evidence type="ECO:0000256" key="1">
    <source>
        <dbReference type="PROSITE-ProRule" id="PRU10141"/>
    </source>
</evidence>
<gene>
    <name evidence="4" type="ORF">Syun_022125</name>
</gene>
<feature type="binding site" evidence="1">
    <location>
        <position position="306"/>
    </location>
    <ligand>
        <name>ATP</name>
        <dbReference type="ChEBI" id="CHEBI:30616"/>
    </ligand>
</feature>
<reference evidence="4 5" key="1">
    <citation type="submission" date="2024-01" db="EMBL/GenBank/DDBJ databases">
        <title>Genome assemblies of Stephania.</title>
        <authorList>
            <person name="Yang L."/>
        </authorList>
    </citation>
    <scope>NUCLEOTIDE SEQUENCE [LARGE SCALE GENOMIC DNA]</scope>
    <source>
        <strain evidence="4">YNDBR</strain>
        <tissue evidence="4">Leaf</tissue>
    </source>
</reference>
<keyword evidence="1" id="KW-0067">ATP-binding</keyword>
<dbReference type="GO" id="GO:0005524">
    <property type="term" value="F:ATP binding"/>
    <property type="evidence" value="ECO:0007669"/>
    <property type="project" value="UniProtKB-UniRule"/>
</dbReference>
<proteinExistence type="predicted"/>
<dbReference type="Gene3D" id="1.10.510.10">
    <property type="entry name" value="Transferase(Phosphotransferase) domain 1"/>
    <property type="match status" value="1"/>
</dbReference>
<keyword evidence="1" id="KW-0547">Nucleotide-binding</keyword>
<feature type="region of interest" description="Disordered" evidence="2">
    <location>
        <begin position="45"/>
        <end position="85"/>
    </location>
</feature>
<name>A0AAP0NQA3_9MAGN</name>
<feature type="region of interest" description="Disordered" evidence="2">
    <location>
        <begin position="462"/>
        <end position="491"/>
    </location>
</feature>
<dbReference type="Proteomes" id="UP001420932">
    <property type="component" value="Unassembled WGS sequence"/>
</dbReference>
<dbReference type="InterPro" id="IPR017441">
    <property type="entry name" value="Protein_kinase_ATP_BS"/>
</dbReference>
<dbReference type="PANTHER" id="PTHR44329">
    <property type="entry name" value="SERINE/THREONINE-PROTEIN KINASE TNNI3K-RELATED"/>
    <property type="match status" value="1"/>
</dbReference>
<protein>
    <recommendedName>
        <fullName evidence="3">Serine-threonine/tyrosine-protein kinase catalytic domain-containing protein</fullName>
    </recommendedName>
</protein>
<dbReference type="EMBL" id="JBBNAF010000009">
    <property type="protein sequence ID" value="KAK9115328.1"/>
    <property type="molecule type" value="Genomic_DNA"/>
</dbReference>
<dbReference type="InterPro" id="IPR001245">
    <property type="entry name" value="Ser-Thr/Tyr_kinase_cat_dom"/>
</dbReference>
<comment type="caution">
    <text evidence="4">The sequence shown here is derived from an EMBL/GenBank/DDBJ whole genome shotgun (WGS) entry which is preliminary data.</text>
</comment>
<dbReference type="AlphaFoldDB" id="A0AAP0NQA3"/>
<evidence type="ECO:0000313" key="4">
    <source>
        <dbReference type="EMBL" id="KAK9115328.1"/>
    </source>
</evidence>
<accession>A0AAP0NQA3</accession>
<keyword evidence="5" id="KW-1185">Reference proteome</keyword>
<dbReference type="GO" id="GO:0004674">
    <property type="term" value="F:protein serine/threonine kinase activity"/>
    <property type="evidence" value="ECO:0007669"/>
    <property type="project" value="TreeGrafter"/>
</dbReference>